<evidence type="ECO:0000256" key="4">
    <source>
        <dbReference type="ARBA" id="ARBA00023787"/>
    </source>
</evidence>
<dbReference type="InterPro" id="IPR032801">
    <property type="entry name" value="PXL2A/B/C"/>
</dbReference>
<evidence type="ECO:0000256" key="7">
    <source>
        <dbReference type="ARBA" id="ARBA00032129"/>
    </source>
</evidence>
<evidence type="ECO:0000256" key="5">
    <source>
        <dbReference type="ARBA" id="ARBA00023849"/>
    </source>
</evidence>
<comment type="caution">
    <text evidence="8">The sequence shown here is derived from an EMBL/GenBank/DDBJ whole genome shotgun (WGS) entry which is preliminary data.</text>
</comment>
<evidence type="ECO:0000313" key="9">
    <source>
        <dbReference type="Proteomes" id="UP001179952"/>
    </source>
</evidence>
<evidence type="ECO:0000256" key="3">
    <source>
        <dbReference type="ARBA" id="ARBA00023284"/>
    </source>
</evidence>
<keyword evidence="2" id="KW-0963">Cytoplasm</keyword>
<protein>
    <recommendedName>
        <fullName evidence="5">Peroxiredoxin-like 2A</fullName>
    </recommendedName>
    <alternativeName>
        <fullName evidence="7">Peroxiredoxin-like 2 activated in M-CSF stimulated monocytes</fullName>
    </alternativeName>
    <alternativeName>
        <fullName evidence="6">Redox-regulatory protein FAM213A</fullName>
    </alternativeName>
</protein>
<dbReference type="EMBL" id="JAUJYN010000004">
    <property type="protein sequence ID" value="KAK1274459.1"/>
    <property type="molecule type" value="Genomic_DNA"/>
</dbReference>
<organism evidence="8 9">
    <name type="scientific">Acorus gramineus</name>
    <name type="common">Dwarf sweet flag</name>
    <dbReference type="NCBI Taxonomy" id="55184"/>
    <lineage>
        <taxon>Eukaryota</taxon>
        <taxon>Viridiplantae</taxon>
        <taxon>Streptophyta</taxon>
        <taxon>Embryophyta</taxon>
        <taxon>Tracheophyta</taxon>
        <taxon>Spermatophyta</taxon>
        <taxon>Magnoliopsida</taxon>
        <taxon>Liliopsida</taxon>
        <taxon>Acoraceae</taxon>
        <taxon>Acorus</taxon>
    </lineage>
</organism>
<accession>A0AAV9BED8</accession>
<name>A0AAV9BED8_ACOGR</name>
<comment type="subcellular location">
    <subcellularLocation>
        <location evidence="1">Cytoplasm</location>
    </subcellularLocation>
</comment>
<sequence>MGSFSVEEFVGDGALKELVPRLVEECWDDVPTLKSLNSDDMDRINMTQKQKDALELRSYLHDLMLMHYADRLESSNKTLPQLLASTTHTLTTQFAMKRNHAVKFSDATSAIRFHSRSLNHLSTHSRELKSMKVSIADVGIKDGRVFKGVIASEPVPPILCGCVKPPPIGEDVASYSSIENVVVERLTAEYRIGAGMDLRASAEVVKASELWKDKPAVKDFWPRYWGGTVVLDRKKDFFKALGGGKLQRTRFITALLNRRTRANYKRAKATGMEMNWVGEGLVMGGLFVVGAGDAGIAYQFVERSFGDWAPVVEVIDICNRLQAPRPCS</sequence>
<reference evidence="8" key="1">
    <citation type="journal article" date="2023" name="Nat. Commun.">
        <title>Diploid and tetraploid genomes of Acorus and the evolution of monocots.</title>
        <authorList>
            <person name="Ma L."/>
            <person name="Liu K.W."/>
            <person name="Li Z."/>
            <person name="Hsiao Y.Y."/>
            <person name="Qi Y."/>
            <person name="Fu T."/>
            <person name="Tang G.D."/>
            <person name="Zhang D."/>
            <person name="Sun W.H."/>
            <person name="Liu D.K."/>
            <person name="Li Y."/>
            <person name="Chen G.Z."/>
            <person name="Liu X.D."/>
            <person name="Liao X.Y."/>
            <person name="Jiang Y.T."/>
            <person name="Yu X."/>
            <person name="Hao Y."/>
            <person name="Huang J."/>
            <person name="Zhao X.W."/>
            <person name="Ke S."/>
            <person name="Chen Y.Y."/>
            <person name="Wu W.L."/>
            <person name="Hsu J.L."/>
            <person name="Lin Y.F."/>
            <person name="Huang M.D."/>
            <person name="Li C.Y."/>
            <person name="Huang L."/>
            <person name="Wang Z.W."/>
            <person name="Zhao X."/>
            <person name="Zhong W.Y."/>
            <person name="Peng D.H."/>
            <person name="Ahmad S."/>
            <person name="Lan S."/>
            <person name="Zhang J.S."/>
            <person name="Tsai W.C."/>
            <person name="Van de Peer Y."/>
            <person name="Liu Z.J."/>
        </authorList>
    </citation>
    <scope>NUCLEOTIDE SEQUENCE</scope>
    <source>
        <strain evidence="8">SCP</strain>
    </source>
</reference>
<comment type="similarity">
    <text evidence="4">Belongs to the peroxiredoxin-like PRXL2 family. PRXL2A subfamily.</text>
</comment>
<reference evidence="8" key="2">
    <citation type="submission" date="2023-06" db="EMBL/GenBank/DDBJ databases">
        <authorList>
            <person name="Ma L."/>
            <person name="Liu K.-W."/>
            <person name="Li Z."/>
            <person name="Hsiao Y.-Y."/>
            <person name="Qi Y."/>
            <person name="Fu T."/>
            <person name="Tang G."/>
            <person name="Zhang D."/>
            <person name="Sun W.-H."/>
            <person name="Liu D.-K."/>
            <person name="Li Y."/>
            <person name="Chen G.-Z."/>
            <person name="Liu X.-D."/>
            <person name="Liao X.-Y."/>
            <person name="Jiang Y.-T."/>
            <person name="Yu X."/>
            <person name="Hao Y."/>
            <person name="Huang J."/>
            <person name="Zhao X.-W."/>
            <person name="Ke S."/>
            <person name="Chen Y.-Y."/>
            <person name="Wu W.-L."/>
            <person name="Hsu J.-L."/>
            <person name="Lin Y.-F."/>
            <person name="Huang M.-D."/>
            <person name="Li C.-Y."/>
            <person name="Huang L."/>
            <person name="Wang Z.-W."/>
            <person name="Zhao X."/>
            <person name="Zhong W.-Y."/>
            <person name="Peng D.-H."/>
            <person name="Ahmad S."/>
            <person name="Lan S."/>
            <person name="Zhang J.-S."/>
            <person name="Tsai W.-C."/>
            <person name="Van De Peer Y."/>
            <person name="Liu Z.-J."/>
        </authorList>
    </citation>
    <scope>NUCLEOTIDE SEQUENCE</scope>
    <source>
        <strain evidence="8">SCP</strain>
        <tissue evidence="8">Leaves</tissue>
    </source>
</reference>
<proteinExistence type="inferred from homology"/>
<dbReference type="Pfam" id="PF13911">
    <property type="entry name" value="AhpC-TSA_2"/>
    <property type="match status" value="1"/>
</dbReference>
<evidence type="ECO:0000256" key="6">
    <source>
        <dbReference type="ARBA" id="ARBA00032058"/>
    </source>
</evidence>
<evidence type="ECO:0000256" key="1">
    <source>
        <dbReference type="ARBA" id="ARBA00004496"/>
    </source>
</evidence>
<dbReference type="GO" id="GO:0005737">
    <property type="term" value="C:cytoplasm"/>
    <property type="evidence" value="ECO:0007669"/>
    <property type="project" value="UniProtKB-SubCell"/>
</dbReference>
<dbReference type="Proteomes" id="UP001179952">
    <property type="component" value="Unassembled WGS sequence"/>
</dbReference>
<evidence type="ECO:0000313" key="8">
    <source>
        <dbReference type="EMBL" id="KAK1274459.1"/>
    </source>
</evidence>
<keyword evidence="9" id="KW-1185">Reference proteome</keyword>
<dbReference type="PANTHER" id="PTHR28630:SF31">
    <property type="entry name" value="PEROXIREDOXIN-LIKE 2A"/>
    <property type="match status" value="1"/>
</dbReference>
<dbReference type="AlphaFoldDB" id="A0AAV9BED8"/>
<evidence type="ECO:0000256" key="2">
    <source>
        <dbReference type="ARBA" id="ARBA00022490"/>
    </source>
</evidence>
<dbReference type="PANTHER" id="PTHR28630">
    <property type="match status" value="1"/>
</dbReference>
<gene>
    <name evidence="8" type="ORF">QJS04_geneDACA007779</name>
</gene>
<keyword evidence="3" id="KW-0676">Redox-active center</keyword>